<dbReference type="AlphaFoldDB" id="L7V4A5"/>
<evidence type="ECO:0000313" key="2">
    <source>
        <dbReference type="Proteomes" id="UP000011157"/>
    </source>
</evidence>
<dbReference type="HOGENOM" id="CLU_2001342_0_0_11"/>
<proteinExistence type="predicted"/>
<protein>
    <submittedName>
        <fullName evidence="1">Uncharacterized protein</fullName>
    </submittedName>
</protein>
<evidence type="ECO:0000313" key="1">
    <source>
        <dbReference type="EMBL" id="AGC60997.1"/>
    </source>
</evidence>
<dbReference type="KEGG" id="mli:MULP_00968"/>
<dbReference type="EMBL" id="CP003899">
    <property type="protein sequence ID" value="AGC60997.1"/>
    <property type="molecule type" value="Genomic_DNA"/>
</dbReference>
<name>L7V4A5_MYCL1</name>
<dbReference type="RefSeq" id="WP_015354547.1">
    <property type="nucleotide sequence ID" value="NC_020133.1"/>
</dbReference>
<gene>
    <name evidence="1" type="ordered locus">MULP_00968</name>
</gene>
<dbReference type="PATRIC" id="fig|459424.11.peg.990"/>
<keyword evidence="2" id="KW-1185">Reference proteome</keyword>
<dbReference type="Proteomes" id="UP000011157">
    <property type="component" value="Chromosome"/>
</dbReference>
<reference evidence="1 2" key="1">
    <citation type="journal article" date="2013" name="J. Bacteriol.">
        <title>Complete Genome Sequence of the Frog Pathogen Mycobacterium ulcerans Ecovar Liflandii.</title>
        <authorList>
            <person name="Tobias N.J."/>
            <person name="Doig K.D."/>
            <person name="Medema M.H."/>
            <person name="Chen H."/>
            <person name="Haring V."/>
            <person name="Moore R."/>
            <person name="Seemann T."/>
            <person name="Stinear T.P."/>
        </authorList>
    </citation>
    <scope>NUCLEOTIDE SEQUENCE [LARGE SCALE GENOMIC DNA]</scope>
    <source>
        <strain evidence="1 2">128FXT</strain>
    </source>
</reference>
<sequence length="124" mass="13220">MGHSEFNGSELLRTHGIKAPADGALRLCTPCEWALYGLGGNPHQDHDIRGAGDECAACGYSPRDAHQMAQSAIFDIVGRARAAGASGTEIRQLFDSVLNDLDHAHAVALDSRPPLDGDTWPTAW</sequence>
<organism evidence="1 2">
    <name type="scientific">Mycobacterium liflandii (strain 128FXT)</name>
    <dbReference type="NCBI Taxonomy" id="459424"/>
    <lineage>
        <taxon>Bacteria</taxon>
        <taxon>Bacillati</taxon>
        <taxon>Actinomycetota</taxon>
        <taxon>Actinomycetes</taxon>
        <taxon>Mycobacteriales</taxon>
        <taxon>Mycobacteriaceae</taxon>
        <taxon>Mycobacterium</taxon>
        <taxon>Mycobacterium ulcerans group</taxon>
    </lineage>
</organism>
<accession>L7V4A5</accession>